<dbReference type="InterPro" id="IPR008688">
    <property type="entry name" value="ATP_synth_Bsub_B/MI25"/>
</dbReference>
<dbReference type="Pfam" id="PF05405">
    <property type="entry name" value="Mt_ATP-synt_B"/>
    <property type="match status" value="1"/>
</dbReference>
<keyword evidence="7 8" id="KW-0472">Membrane</keyword>
<reference evidence="10" key="1">
    <citation type="submission" date="2022-07" db="EMBL/GenBank/DDBJ databases">
        <title>Phylogenomic reconstructions and comparative analyses of Kickxellomycotina fungi.</title>
        <authorList>
            <person name="Reynolds N.K."/>
            <person name="Stajich J.E."/>
            <person name="Barry K."/>
            <person name="Grigoriev I.V."/>
            <person name="Crous P."/>
            <person name="Smith M.E."/>
        </authorList>
    </citation>
    <scope>NUCLEOTIDE SEQUENCE</scope>
    <source>
        <strain evidence="10">RSA 861</strain>
    </source>
</reference>
<dbReference type="Proteomes" id="UP001150569">
    <property type="component" value="Unassembled WGS sequence"/>
</dbReference>
<comment type="caution">
    <text evidence="10">The sequence shown here is derived from an EMBL/GenBank/DDBJ whole genome shotgun (WGS) entry which is preliminary data.</text>
</comment>
<sequence>MAFRLTSLRAAGALRSATPATPRLAQATRALSTTPANREAVQQRESPEKKAQSLLDALPGNSLLTKTGYLTVGTSLATYLVSKEIYVLNEESVALIATVGLLAVLYRTAREPYTEFAEGYINNMINIFKEARKEHKAAVQSRIDQVAELKDVVDVTKNMFQMSKELAQMESQIFELKQRVAYAAEAKSVLDSWVRHEANIREREQKELATSVIEKSRQELMKPEVQNEILNQCIAEVEKLTAKKL</sequence>
<dbReference type="GO" id="GO:0046933">
    <property type="term" value="F:proton-transporting ATP synthase activity, rotational mechanism"/>
    <property type="evidence" value="ECO:0007669"/>
    <property type="project" value="TreeGrafter"/>
</dbReference>
<dbReference type="GO" id="GO:0005743">
    <property type="term" value="C:mitochondrial inner membrane"/>
    <property type="evidence" value="ECO:0007669"/>
    <property type="project" value="UniProtKB-SubCell"/>
</dbReference>
<evidence type="ECO:0000256" key="3">
    <source>
        <dbReference type="ARBA" id="ARBA00022781"/>
    </source>
</evidence>
<evidence type="ECO:0000256" key="6">
    <source>
        <dbReference type="ARBA" id="ARBA00023128"/>
    </source>
</evidence>
<organism evidence="10 11">
    <name type="scientific">Tieghemiomyces parasiticus</name>
    <dbReference type="NCBI Taxonomy" id="78921"/>
    <lineage>
        <taxon>Eukaryota</taxon>
        <taxon>Fungi</taxon>
        <taxon>Fungi incertae sedis</taxon>
        <taxon>Zoopagomycota</taxon>
        <taxon>Kickxellomycotina</taxon>
        <taxon>Dimargaritomycetes</taxon>
        <taxon>Dimargaritales</taxon>
        <taxon>Dimargaritaceae</taxon>
        <taxon>Tieghemiomyces</taxon>
    </lineage>
</organism>
<dbReference type="PANTHER" id="PTHR12733">
    <property type="entry name" value="MITOCHONDRIAL ATP SYNTHASE B CHAIN"/>
    <property type="match status" value="1"/>
</dbReference>
<keyword evidence="11" id="KW-1185">Reference proteome</keyword>
<dbReference type="EMBL" id="JANBPT010000002">
    <property type="protein sequence ID" value="KAJ1930670.1"/>
    <property type="molecule type" value="Genomic_DNA"/>
</dbReference>
<evidence type="ECO:0000256" key="7">
    <source>
        <dbReference type="ARBA" id="ARBA00023136"/>
    </source>
</evidence>
<dbReference type="AlphaFoldDB" id="A0A9W8E368"/>
<dbReference type="SUPFAM" id="SSF161060">
    <property type="entry name" value="ATP synthase B chain-like"/>
    <property type="match status" value="1"/>
</dbReference>
<name>A0A9W8E368_9FUNG</name>
<dbReference type="GO" id="GO:0045259">
    <property type="term" value="C:proton-transporting ATP synthase complex"/>
    <property type="evidence" value="ECO:0007669"/>
    <property type="project" value="UniProtKB-KW"/>
</dbReference>
<comment type="subunit">
    <text evidence="8">F-type ATPases have 2 components, CF(1) - the catalytic core - and CF(0) - the membrane proton channel. In yeast, the dimeric form of ATP synthase consists of 17 polypeptides: alpha, beta, gamma, delta, epsilon, 4 (B), 5 (OSCP), 6 (A), 8, 9 (C), d, E (Tim11), f, g, h, i/j and k.</text>
</comment>
<comment type="subcellular location">
    <subcellularLocation>
        <location evidence="8">Mitochondrion</location>
    </subcellularLocation>
    <subcellularLocation>
        <location evidence="8">Mitochondrion inner membrane</location>
    </subcellularLocation>
</comment>
<feature type="region of interest" description="Disordered" evidence="9">
    <location>
        <begin position="29"/>
        <end position="52"/>
    </location>
</feature>
<comment type="similarity">
    <text evidence="8">Belongs to the eukaryotic ATPase B chain family.</text>
</comment>
<keyword evidence="5 8" id="KW-0406">Ion transport</keyword>
<dbReference type="InterPro" id="IPR013837">
    <property type="entry name" value="ATP_synth_F0_suB"/>
</dbReference>
<evidence type="ECO:0000313" key="11">
    <source>
        <dbReference type="Proteomes" id="UP001150569"/>
    </source>
</evidence>
<comment type="function">
    <text evidence="8">Subunit b, of the mitochondrial membrane ATP synthase complex (F(1)F(0) ATP synthase or Complex V) that produces ATP from ADP in the presence of a proton gradient across the membrane which is generated by electron transport complexes of the respiratory chain. ATP synthase complex consist of a soluble F(1) head domain - the catalytic core - and a membrane F(1) domain - the membrane proton channel. These two domains are linked by a central stalk rotating inside the F(1) region and a stationary peripheral stalk. During catalysis, ATP synthesis in the catalytic domain of F(1) is coupled via a rotary mechanism of the central stalk subunits to proton translocation. In vivo, can only synthesize ATP although its ATP hydrolase activity can be activated artificially in vitro. Part of the complex F(0) domain. Part of the complex F(0) domain and the peripheric stalk, which acts as a stator to hold the catalytic alpha(3)beta(3) subcomplex and subunit a/ATP6 static relative to the rotary elements.</text>
</comment>
<dbReference type="OrthoDB" id="67388at2759"/>
<evidence type="ECO:0000313" key="10">
    <source>
        <dbReference type="EMBL" id="KAJ1930670.1"/>
    </source>
</evidence>
<accession>A0A9W8E368</accession>
<proteinExistence type="inferred from homology"/>
<evidence type="ECO:0000256" key="2">
    <source>
        <dbReference type="ARBA" id="ARBA00022547"/>
    </source>
</evidence>
<evidence type="ECO:0000256" key="4">
    <source>
        <dbReference type="ARBA" id="ARBA00022792"/>
    </source>
</evidence>
<dbReference type="PANTHER" id="PTHR12733:SF3">
    <property type="entry name" value="ATP SYNTHASE F(0) COMPLEX SUBUNIT B1, MITOCHONDRIAL"/>
    <property type="match status" value="1"/>
</dbReference>
<keyword evidence="1 8" id="KW-0813">Transport</keyword>
<keyword evidence="3 8" id="KW-0375">Hydrogen ion transport</keyword>
<keyword evidence="6 8" id="KW-0496">Mitochondrion</keyword>
<evidence type="ECO:0000256" key="9">
    <source>
        <dbReference type="SAM" id="MobiDB-lite"/>
    </source>
</evidence>
<protein>
    <recommendedName>
        <fullName evidence="8">ATP synthase subunit 4</fullName>
    </recommendedName>
</protein>
<evidence type="ECO:0000256" key="8">
    <source>
        <dbReference type="RuleBase" id="RU368017"/>
    </source>
</evidence>
<evidence type="ECO:0000256" key="5">
    <source>
        <dbReference type="ARBA" id="ARBA00023065"/>
    </source>
</evidence>
<feature type="compositionally biased region" description="Basic and acidic residues" evidence="9">
    <location>
        <begin position="41"/>
        <end position="51"/>
    </location>
</feature>
<gene>
    <name evidence="10" type="primary">ATP4_1</name>
    <name evidence="10" type="ORF">IWQ60_000067</name>
</gene>
<keyword evidence="4 8" id="KW-0999">Mitochondrion inner membrane</keyword>
<keyword evidence="2 8" id="KW-0138">CF(0)</keyword>
<evidence type="ECO:0000256" key="1">
    <source>
        <dbReference type="ARBA" id="ARBA00022448"/>
    </source>
</evidence>